<dbReference type="OrthoDB" id="7064725at2"/>
<reference evidence="1 2" key="1">
    <citation type="submission" date="2020-02" db="EMBL/GenBank/DDBJ databases">
        <title>Tigecycline-resistant Acinetobacter species from pigs and migratory birds.</title>
        <authorList>
            <person name="Chen C."/>
            <person name="Sun J."/>
            <person name="Liao X.-P."/>
            <person name="Liu Y.-H."/>
        </authorList>
    </citation>
    <scope>NUCLEOTIDE SEQUENCE [LARGE SCALE GENOMIC DNA]</scope>
    <source>
        <strain evidence="1 2">YH12207_T</strain>
    </source>
</reference>
<gene>
    <name evidence="1" type="ORF">G0028_16890</name>
</gene>
<accession>A0A4Q4H2Y8</accession>
<dbReference type="Proteomes" id="UP000593966">
    <property type="component" value="Chromosome"/>
</dbReference>
<evidence type="ECO:0000313" key="2">
    <source>
        <dbReference type="Proteomes" id="UP000593966"/>
    </source>
</evidence>
<organism evidence="1 2">
    <name type="scientific">Acinetobacter piscicola</name>
    <dbReference type="NCBI Taxonomy" id="2006115"/>
    <lineage>
        <taxon>Bacteria</taxon>
        <taxon>Pseudomonadati</taxon>
        <taxon>Pseudomonadota</taxon>
        <taxon>Gammaproteobacteria</taxon>
        <taxon>Moraxellales</taxon>
        <taxon>Moraxellaceae</taxon>
        <taxon>Acinetobacter</taxon>
    </lineage>
</organism>
<keyword evidence="2" id="KW-1185">Reference proteome</keyword>
<dbReference type="AlphaFoldDB" id="A0A4Q4H2Y8"/>
<sequence length="170" mass="19914">MNHLEIIGKNLVHERSVEDYIDWAILKLEQGFETESIIALVSLMLEVFPELNIAEHFFTQSIDEIGLVHPSDKAAIYAYLQFYCDEVILGKIKPEKAVSELTEICENINLSPELKEIYHPAMTVWYQLSEDLYMFSMDESSIYHYEFNHLNTDAYILKMIHQFQSKLMID</sequence>
<dbReference type="RefSeq" id="WP_130072185.1">
    <property type="nucleotide sequence ID" value="NZ_CP048659.1"/>
</dbReference>
<protein>
    <submittedName>
        <fullName evidence="1">Uncharacterized protein</fullName>
    </submittedName>
</protein>
<name>A0A4Q4H2Y8_9GAMM</name>
<evidence type="ECO:0000313" key="1">
    <source>
        <dbReference type="EMBL" id="QOW47422.1"/>
    </source>
</evidence>
<dbReference type="EMBL" id="CP048659">
    <property type="protein sequence ID" value="QOW47422.1"/>
    <property type="molecule type" value="Genomic_DNA"/>
</dbReference>
<proteinExistence type="predicted"/>